<dbReference type="Proteomes" id="UP000230304">
    <property type="component" value="Unassembled WGS sequence"/>
</dbReference>
<reference evidence="2" key="1">
    <citation type="submission" date="2017-09" db="EMBL/GenBank/DDBJ databases">
        <title>Depth-based differentiation of microbial function through sediment-hosted aquifers and enrichment of novel symbionts in the deep terrestrial subsurface.</title>
        <authorList>
            <person name="Probst A.J."/>
            <person name="Ladd B."/>
            <person name="Jarett J.K."/>
            <person name="Geller-Mcgrath D.E."/>
            <person name="Sieber C.M.K."/>
            <person name="Emerson J.B."/>
            <person name="Anantharaman K."/>
            <person name="Thomas B.C."/>
            <person name="Malmstrom R."/>
            <person name="Stieglmeier M."/>
            <person name="Klingl A."/>
            <person name="Woyke T."/>
            <person name="Ryan C.M."/>
            <person name="Banfield J.F."/>
        </authorList>
    </citation>
    <scope>NUCLEOTIDE SEQUENCE [LARGE SCALE GENOMIC DNA]</scope>
</reference>
<accession>A0A2M7D8A0</accession>
<name>A0A2M7D8A0_9BACT</name>
<dbReference type="InterPro" id="IPR055360">
    <property type="entry name" value="bAvd"/>
</dbReference>
<evidence type="ECO:0000313" key="1">
    <source>
        <dbReference type="EMBL" id="PIV43134.1"/>
    </source>
</evidence>
<evidence type="ECO:0000313" key="2">
    <source>
        <dbReference type="Proteomes" id="UP000230304"/>
    </source>
</evidence>
<sequence length="62" mass="7369">MTDSHKDFEPGRLNLDIPIFQKTYELYKLFYQFAPHFPKKDRYTIGQRIENSMLGGWIKASS</sequence>
<protein>
    <recommendedName>
        <fullName evidence="3">Four helix bundle protein</fullName>
    </recommendedName>
</protein>
<dbReference type="CDD" id="cd16376">
    <property type="entry name" value="Avd_like"/>
    <property type="match status" value="1"/>
</dbReference>
<evidence type="ECO:0008006" key="3">
    <source>
        <dbReference type="Google" id="ProtNLM"/>
    </source>
</evidence>
<dbReference type="Gene3D" id="1.20.1440.60">
    <property type="entry name" value="23S rRNA-intervening sequence"/>
    <property type="match status" value="1"/>
</dbReference>
<dbReference type="InterPro" id="IPR036583">
    <property type="entry name" value="23S_rRNA_IVS_sf"/>
</dbReference>
<comment type="caution">
    <text evidence="1">The sequence shown here is derived from an EMBL/GenBank/DDBJ whole genome shotgun (WGS) entry which is preliminary data.</text>
</comment>
<organism evidence="1 2">
    <name type="scientific">Candidatus Nealsonbacteria bacterium CG02_land_8_20_14_3_00_40_11</name>
    <dbReference type="NCBI Taxonomy" id="1974700"/>
    <lineage>
        <taxon>Bacteria</taxon>
        <taxon>Candidatus Nealsoniibacteriota</taxon>
    </lineage>
</organism>
<dbReference type="EMBL" id="PEUA01000024">
    <property type="protein sequence ID" value="PIV43134.1"/>
    <property type="molecule type" value="Genomic_DNA"/>
</dbReference>
<gene>
    <name evidence="1" type="ORF">COS26_01075</name>
</gene>
<dbReference type="AlphaFoldDB" id="A0A2M7D8A0"/>
<proteinExistence type="predicted"/>